<evidence type="ECO:0000313" key="4">
    <source>
        <dbReference type="Proteomes" id="UP000509568"/>
    </source>
</evidence>
<keyword evidence="4" id="KW-1185">Reference proteome</keyword>
<evidence type="ECO:0000256" key="1">
    <source>
        <dbReference type="SAM" id="MobiDB-lite"/>
    </source>
</evidence>
<reference evidence="3 4" key="1">
    <citation type="submission" date="2020-06" db="EMBL/GenBank/DDBJ databases">
        <title>Pseudomonas eucalypticola sp. nov., an endophyte of Eucalyptus dunnii leaves with biocontrol ability of eucalyptus leaf blight.</title>
        <authorList>
            <person name="Liu Y."/>
            <person name="Song Z."/>
            <person name="Zeng H."/>
            <person name="Lu M."/>
            <person name="Wang X."/>
            <person name="Lian X."/>
            <person name="Zhang Q."/>
        </authorList>
    </citation>
    <scope>NUCLEOTIDE SEQUENCE [LARGE SCALE GENOMIC DNA]</scope>
    <source>
        <strain evidence="3 4">NP-1</strain>
    </source>
</reference>
<dbReference type="RefSeq" id="WP_176571601.1">
    <property type="nucleotide sequence ID" value="NZ_CP056030.1"/>
</dbReference>
<dbReference type="Proteomes" id="UP000509568">
    <property type="component" value="Chromosome"/>
</dbReference>
<dbReference type="AlphaFoldDB" id="A0A7D5D995"/>
<name>A0A7D5D995_9PSED</name>
<evidence type="ECO:0000313" key="3">
    <source>
        <dbReference type="EMBL" id="QKZ05952.1"/>
    </source>
</evidence>
<dbReference type="PANTHER" id="PTHR33840">
    <property type="match status" value="1"/>
</dbReference>
<proteinExistence type="predicted"/>
<organism evidence="3 4">
    <name type="scientific">Pseudomonas eucalypticola</name>
    <dbReference type="NCBI Taxonomy" id="2599595"/>
    <lineage>
        <taxon>Bacteria</taxon>
        <taxon>Pseudomonadati</taxon>
        <taxon>Pseudomonadota</taxon>
        <taxon>Gammaproteobacteria</taxon>
        <taxon>Pseudomonadales</taxon>
        <taxon>Pseudomonadaceae</taxon>
        <taxon>Pseudomonas</taxon>
    </lineage>
</organism>
<sequence length="379" mass="42317">MGRHLVVCLDGTNNRFSLQPTNIIRLVRCVSADPAQVLSYYDQGVGTFGVRETLFEWQKLPSRLCGLAFGWGLKRTVGGAYRFLAEHWQEGDRISLFGFSRGAYAVRALAALIDAIGLVAGHEAHLFDYAWAMLQARGGSGEPAFKLQDEFKQTFGRPVRIHLLGLFDTVKSVGWIYDPLVLPYTASNAVVDHVRHALSIDERRCFFRPNLWRKRDSQVTDVRQVWFAGVHSDVGGGYPPDQAGPALLALRWMLGEARALGLPLDADRCARELQLLVAGGPGQLHDSMTWRWKLAEWLPRRAWSFSLHKRVFAIGSMPPFGQPRPRYIAEKALVHRSVVQRIDSGDYDPMNLPGEFEVVDDQPMQQPGAPVRAGVSASV</sequence>
<gene>
    <name evidence="3" type="ORF">HWQ56_20040</name>
</gene>
<dbReference type="EMBL" id="CP056030">
    <property type="protein sequence ID" value="QKZ05952.1"/>
    <property type="molecule type" value="Genomic_DNA"/>
</dbReference>
<protein>
    <submittedName>
        <fullName evidence="3">DUF2235 domain-containing protein</fullName>
    </submittedName>
</protein>
<dbReference type="PANTHER" id="PTHR33840:SF1">
    <property type="entry name" value="TLE1 PHOSPHOLIPASE DOMAIN-CONTAINING PROTEIN"/>
    <property type="match status" value="1"/>
</dbReference>
<feature type="region of interest" description="Disordered" evidence="1">
    <location>
        <begin position="360"/>
        <end position="379"/>
    </location>
</feature>
<dbReference type="Pfam" id="PF09994">
    <property type="entry name" value="T6SS_Tle1-like_cat"/>
    <property type="match status" value="1"/>
</dbReference>
<evidence type="ECO:0000259" key="2">
    <source>
        <dbReference type="Pfam" id="PF09994"/>
    </source>
</evidence>
<dbReference type="KEGG" id="pez:HWQ56_20040"/>
<feature type="domain" description="T6SS Phospholipase effector Tle1-like catalytic" evidence="2">
    <location>
        <begin position="3"/>
        <end position="255"/>
    </location>
</feature>
<accession>A0A7D5D995</accession>
<dbReference type="InterPro" id="IPR018712">
    <property type="entry name" value="Tle1-like_cat"/>
</dbReference>